<accession>A0A6G0S1F2</accession>
<feature type="region of interest" description="Disordered" evidence="1">
    <location>
        <begin position="1"/>
        <end position="78"/>
    </location>
</feature>
<evidence type="ECO:0000256" key="1">
    <source>
        <dbReference type="SAM" id="MobiDB-lite"/>
    </source>
</evidence>
<sequence length="78" mass="8276">MKSATKGGSGGNKGCDSNSGGDDDSDWDGFPDPSTKQRQTLLRKRGFEEQVANSDEEHAAPTKKPKHVILSSNSSILA</sequence>
<dbReference type="AlphaFoldDB" id="A0A6G0S1F2"/>
<gene>
    <name evidence="2" type="ORF">PF008_g7781</name>
</gene>
<proteinExistence type="predicted"/>
<organism evidence="2 3">
    <name type="scientific">Phytophthora fragariae</name>
    <dbReference type="NCBI Taxonomy" id="53985"/>
    <lineage>
        <taxon>Eukaryota</taxon>
        <taxon>Sar</taxon>
        <taxon>Stramenopiles</taxon>
        <taxon>Oomycota</taxon>
        <taxon>Peronosporomycetes</taxon>
        <taxon>Peronosporales</taxon>
        <taxon>Peronosporaceae</taxon>
        <taxon>Phytophthora</taxon>
    </lineage>
</organism>
<evidence type="ECO:0000313" key="3">
    <source>
        <dbReference type="Proteomes" id="UP000486351"/>
    </source>
</evidence>
<dbReference type="EMBL" id="QXFY01000336">
    <property type="protein sequence ID" value="KAE9347494.1"/>
    <property type="molecule type" value="Genomic_DNA"/>
</dbReference>
<protein>
    <submittedName>
        <fullName evidence="2">Uncharacterized protein</fullName>
    </submittedName>
</protein>
<name>A0A6G0S1F2_9STRA</name>
<comment type="caution">
    <text evidence="2">The sequence shown here is derived from an EMBL/GenBank/DDBJ whole genome shotgun (WGS) entry which is preliminary data.</text>
</comment>
<dbReference type="Proteomes" id="UP000486351">
    <property type="component" value="Unassembled WGS sequence"/>
</dbReference>
<reference evidence="2 3" key="1">
    <citation type="submission" date="2018-09" db="EMBL/GenBank/DDBJ databases">
        <title>Genomic investigation of the strawberry pathogen Phytophthora fragariae indicates pathogenicity is determined by transcriptional variation in three key races.</title>
        <authorList>
            <person name="Adams T.M."/>
            <person name="Armitage A.D."/>
            <person name="Sobczyk M.K."/>
            <person name="Bates H.J."/>
            <person name="Dunwell J.M."/>
            <person name="Nellist C.F."/>
            <person name="Harrison R.J."/>
        </authorList>
    </citation>
    <scope>NUCLEOTIDE SEQUENCE [LARGE SCALE GENOMIC DNA]</scope>
    <source>
        <strain evidence="2 3">NOV-77</strain>
    </source>
</reference>
<evidence type="ECO:0000313" key="2">
    <source>
        <dbReference type="EMBL" id="KAE9347494.1"/>
    </source>
</evidence>